<accession>A0A2V1JZ92</accession>
<dbReference type="RefSeq" id="WP_109061710.1">
    <property type="nucleotide sequence ID" value="NZ_QETA01000003.1"/>
</dbReference>
<dbReference type="Proteomes" id="UP000245212">
    <property type="component" value="Unassembled WGS sequence"/>
</dbReference>
<evidence type="ECO:0008006" key="3">
    <source>
        <dbReference type="Google" id="ProtNLM"/>
    </source>
</evidence>
<gene>
    <name evidence="1" type="ORF">DD235_08855</name>
</gene>
<sequence>MTEDNPVVLGAIIAPDSGQADELLAWAVEACRAHGKQVRGVLMETPPHEAGQPRPKAVLRDLHTGESYSILQDRGPLSRGCCLDTNVLSRASIVLRRAATEKPDLVIVNRFGSSEAEGEGFTEELLALIEAGIPLLLIVNTRYLEAWRHFNGGMGDEIACEQTSVAGWLDNRLGVGAC</sequence>
<dbReference type="AlphaFoldDB" id="A0A2V1JZ92"/>
<reference evidence="2" key="1">
    <citation type="submission" date="2018-05" db="EMBL/GenBank/DDBJ databases">
        <authorList>
            <person name="Li Y."/>
        </authorList>
    </citation>
    <scope>NUCLEOTIDE SEQUENCE [LARGE SCALE GENOMIC DNA]</scope>
    <source>
        <strain evidence="2">3d-2-2</strain>
    </source>
</reference>
<dbReference type="InterPro" id="IPR018912">
    <property type="entry name" value="DUF2478"/>
</dbReference>
<name>A0A2V1JZ92_9BURK</name>
<dbReference type="EMBL" id="QETA01000003">
    <property type="protein sequence ID" value="PWF23096.1"/>
    <property type="molecule type" value="Genomic_DNA"/>
</dbReference>
<evidence type="ECO:0000313" key="2">
    <source>
        <dbReference type="Proteomes" id="UP000245212"/>
    </source>
</evidence>
<dbReference type="Pfam" id="PF10649">
    <property type="entry name" value="DUF2478"/>
    <property type="match status" value="1"/>
</dbReference>
<organism evidence="1 2">
    <name type="scientific">Corticimicrobacter populi</name>
    <dbReference type="NCBI Taxonomy" id="2175229"/>
    <lineage>
        <taxon>Bacteria</taxon>
        <taxon>Pseudomonadati</taxon>
        <taxon>Pseudomonadota</taxon>
        <taxon>Betaproteobacteria</taxon>
        <taxon>Burkholderiales</taxon>
        <taxon>Alcaligenaceae</taxon>
        <taxon>Corticimicrobacter</taxon>
    </lineage>
</organism>
<keyword evidence="2" id="KW-1185">Reference proteome</keyword>
<comment type="caution">
    <text evidence="1">The sequence shown here is derived from an EMBL/GenBank/DDBJ whole genome shotgun (WGS) entry which is preliminary data.</text>
</comment>
<proteinExistence type="predicted"/>
<protein>
    <recommendedName>
        <fullName evidence="3">Molybdenum ABC transporter ATP-binding protein</fullName>
    </recommendedName>
</protein>
<evidence type="ECO:0000313" key="1">
    <source>
        <dbReference type="EMBL" id="PWF23096.1"/>
    </source>
</evidence>